<gene>
    <name evidence="1" type="ORF">D4L85_21380</name>
</gene>
<dbReference type="InterPro" id="IPR038282">
    <property type="entry name" value="DUF2267_sf"/>
</dbReference>
<dbReference type="Pfam" id="PF10025">
    <property type="entry name" value="DUF2267"/>
    <property type="match status" value="1"/>
</dbReference>
<dbReference type="RefSeq" id="WP_119756214.1">
    <property type="nucleotide sequence ID" value="NZ_CP032382.1"/>
</dbReference>
<dbReference type="InterPro" id="IPR018727">
    <property type="entry name" value="DUF2267"/>
</dbReference>
<reference evidence="2" key="1">
    <citation type="submission" date="2018-09" db="EMBL/GenBank/DDBJ databases">
        <title>Chryseolinea sp. KIS68-18 isolated from soil.</title>
        <authorList>
            <person name="Weon H.-Y."/>
            <person name="Kwon S.-W."/>
            <person name="Lee S.A."/>
        </authorList>
    </citation>
    <scope>NUCLEOTIDE SEQUENCE [LARGE SCALE GENOMIC DNA]</scope>
    <source>
        <strain evidence="2">KIS68-18</strain>
    </source>
</reference>
<name>A0A385SRP6_9BACT</name>
<sequence length="153" mass="17495">MKFEQYCQDARDFVNEIAVELGEPANKGQAERIMTSVLHTVREVLSPEESLHFIAQLPMMMKGIYVDGWRLETQNRIRSMNEFIECLILQSPRTALNDFGNGEKAETNARAVLRVLSRHVATGEVKDIVSQFPVELADLWRNETEATERAQTK</sequence>
<keyword evidence="2" id="KW-1185">Reference proteome</keyword>
<evidence type="ECO:0000313" key="1">
    <source>
        <dbReference type="EMBL" id="AYB32971.1"/>
    </source>
</evidence>
<proteinExistence type="predicted"/>
<evidence type="ECO:0000313" key="2">
    <source>
        <dbReference type="Proteomes" id="UP000266183"/>
    </source>
</evidence>
<dbReference type="EMBL" id="CP032382">
    <property type="protein sequence ID" value="AYB32971.1"/>
    <property type="molecule type" value="Genomic_DNA"/>
</dbReference>
<organism evidence="1 2">
    <name type="scientific">Chryseolinea soli</name>
    <dbReference type="NCBI Taxonomy" id="2321403"/>
    <lineage>
        <taxon>Bacteria</taxon>
        <taxon>Pseudomonadati</taxon>
        <taxon>Bacteroidota</taxon>
        <taxon>Cytophagia</taxon>
        <taxon>Cytophagales</taxon>
        <taxon>Fulvivirgaceae</taxon>
        <taxon>Chryseolinea</taxon>
    </lineage>
</organism>
<dbReference type="AlphaFoldDB" id="A0A385SRP6"/>
<dbReference type="Proteomes" id="UP000266183">
    <property type="component" value="Chromosome"/>
</dbReference>
<dbReference type="OrthoDB" id="1437314at2"/>
<dbReference type="Gene3D" id="1.10.490.110">
    <property type="entry name" value="Uncharacterized conserved protein DUF2267"/>
    <property type="match status" value="1"/>
</dbReference>
<accession>A0A385SRP6</accession>
<dbReference type="KEGG" id="chk:D4L85_21380"/>
<protein>
    <submittedName>
        <fullName evidence="1">DUF2267 domain-containing protein</fullName>
    </submittedName>
</protein>